<evidence type="ECO:0000313" key="6">
    <source>
        <dbReference type="Proteomes" id="UP000000653"/>
    </source>
</evidence>
<keyword evidence="1 2" id="KW-0238">DNA-binding</keyword>
<dbReference type="InterPro" id="IPR001647">
    <property type="entry name" value="HTH_TetR"/>
</dbReference>
<dbReference type="PANTHER" id="PTHR47752">
    <property type="entry name" value="HTH-TYPE TRANSCRIPTIONAL REPRESSOR FABR"/>
    <property type="match status" value="1"/>
</dbReference>
<feature type="compositionally biased region" description="Low complexity" evidence="3">
    <location>
        <begin position="238"/>
        <end position="264"/>
    </location>
</feature>
<feature type="region of interest" description="Disordered" evidence="3">
    <location>
        <begin position="238"/>
        <end position="284"/>
    </location>
</feature>
<dbReference type="Gene3D" id="1.10.357.10">
    <property type="entry name" value="Tetracycline Repressor, domain 2"/>
    <property type="match status" value="1"/>
</dbReference>
<dbReference type="Gene3D" id="1.10.10.60">
    <property type="entry name" value="Homeodomain-like"/>
    <property type="match status" value="1"/>
</dbReference>
<dbReference type="EMBL" id="CP000438">
    <property type="protein sequence ID" value="ABJ10719.1"/>
    <property type="molecule type" value="Genomic_DNA"/>
</dbReference>
<proteinExistence type="predicted"/>
<organism evidence="5 6">
    <name type="scientific">Pseudomonas aeruginosa (strain UCBPP-PA14)</name>
    <dbReference type="NCBI Taxonomy" id="208963"/>
    <lineage>
        <taxon>Bacteria</taxon>
        <taxon>Pseudomonadati</taxon>
        <taxon>Pseudomonadota</taxon>
        <taxon>Gammaproteobacteria</taxon>
        <taxon>Pseudomonadales</taxon>
        <taxon>Pseudomonadaceae</taxon>
        <taxon>Pseudomonas</taxon>
    </lineage>
</organism>
<dbReference type="KEGG" id="pau:PA14_44540"/>
<feature type="DNA-binding region" description="H-T-H motif" evidence="2">
    <location>
        <begin position="40"/>
        <end position="59"/>
    </location>
</feature>
<reference evidence="5 6" key="1">
    <citation type="journal article" date="2006" name="Genome Biol.">
        <title>Genomic analysis reveals that Pseudomonas aeruginosa virulence is combinatorial.</title>
        <authorList>
            <person name="Lee D.G."/>
            <person name="Urbach J.M."/>
            <person name="Wu G."/>
            <person name="Liberati N.T."/>
            <person name="Feinbaum R.L."/>
            <person name="Miyata S."/>
            <person name="Diggins L.T."/>
            <person name="He J."/>
            <person name="Saucier M."/>
            <person name="Deziel E."/>
            <person name="Friedman L."/>
            <person name="Li L."/>
            <person name="Grills G."/>
            <person name="Montgomery K."/>
            <person name="Kucherlapati R."/>
            <person name="Rahme L.G."/>
            <person name="Ausubel F.M."/>
        </authorList>
    </citation>
    <scope>NUCLEOTIDE SEQUENCE [LARGE SCALE GENOMIC DNA]</scope>
    <source>
        <strain evidence="5 6">UCBPP-PA14</strain>
    </source>
</reference>
<protein>
    <recommendedName>
        <fullName evidence="4">HTH tetR-type domain-containing protein</fullName>
    </recommendedName>
</protein>
<name>A0A0H2Z994_PSEAB</name>
<dbReference type="PANTHER" id="PTHR47752:SF1">
    <property type="entry name" value="HTH-TYPE TRANSCRIPTIONAL REPRESSOR FABR"/>
    <property type="match status" value="1"/>
</dbReference>
<evidence type="ECO:0000313" key="5">
    <source>
        <dbReference type="EMBL" id="ABJ10719.1"/>
    </source>
</evidence>
<accession>A0A0H2Z994</accession>
<sequence length="284" mass="31385">MEQSDMNETKDRVADAPGKRALLEAALRLGSSSRSLGAIGLRELAREAGLNPNTFYRHFRDIDDLGLTMIRDISTQLRQPLRQLRREAATRAAPCARPQTTPFGLDLERGRRVCRETVRLFFDFVESNPAAFIVGVRELHGASPVLRGALRQIMDEFAEDMSEDIIEFRLLPAVSEATIRRLSSLIGRQLFQLSLDYIGQPERRREICALGEEQILLLFTGAAVLQMMGVSLDAEASGQLEQAHADQQQQQAEPAAPGQALAEQRPAHGDGGEDTEAAPDRIGE</sequence>
<evidence type="ECO:0000256" key="1">
    <source>
        <dbReference type="ARBA" id="ARBA00023125"/>
    </source>
</evidence>
<dbReference type="PROSITE" id="PS50977">
    <property type="entry name" value="HTH_TETR_2"/>
    <property type="match status" value="1"/>
</dbReference>
<dbReference type="InterPro" id="IPR009057">
    <property type="entry name" value="Homeodomain-like_sf"/>
</dbReference>
<dbReference type="AlphaFoldDB" id="A0A0H2Z994"/>
<dbReference type="Pfam" id="PF00440">
    <property type="entry name" value="TetR_N"/>
    <property type="match status" value="1"/>
</dbReference>
<evidence type="ECO:0000256" key="3">
    <source>
        <dbReference type="SAM" id="MobiDB-lite"/>
    </source>
</evidence>
<dbReference type="GO" id="GO:0003677">
    <property type="term" value="F:DNA binding"/>
    <property type="evidence" value="ECO:0007669"/>
    <property type="project" value="UniProtKB-UniRule"/>
</dbReference>
<dbReference type="HOGENOM" id="CLU_081861_2_0_6"/>
<dbReference type="Proteomes" id="UP000000653">
    <property type="component" value="Chromosome"/>
</dbReference>
<feature type="domain" description="HTH tetR-type" evidence="4">
    <location>
        <begin position="16"/>
        <end position="77"/>
    </location>
</feature>
<evidence type="ECO:0000256" key="2">
    <source>
        <dbReference type="PROSITE-ProRule" id="PRU00335"/>
    </source>
</evidence>
<gene>
    <name evidence="5" type="ordered locus">PA14_44540</name>
</gene>
<dbReference type="SUPFAM" id="SSF46689">
    <property type="entry name" value="Homeodomain-like"/>
    <property type="match status" value="1"/>
</dbReference>
<dbReference type="InterPro" id="IPR050692">
    <property type="entry name" value="HTH_transcr_repressor_FabR"/>
</dbReference>
<evidence type="ECO:0000259" key="4">
    <source>
        <dbReference type="PROSITE" id="PS50977"/>
    </source>
</evidence>